<name>A0A345I074_9ACTN</name>
<protein>
    <recommendedName>
        <fullName evidence="5">Tetratricopeptide repeat protein</fullName>
    </recommendedName>
</protein>
<evidence type="ECO:0000313" key="3">
    <source>
        <dbReference type="EMBL" id="AXG82348.1"/>
    </source>
</evidence>
<dbReference type="InterPro" id="IPR011990">
    <property type="entry name" value="TPR-like_helical_dom_sf"/>
</dbReference>
<keyword evidence="1" id="KW-0802">TPR repeat</keyword>
<keyword evidence="2" id="KW-0812">Transmembrane</keyword>
<evidence type="ECO:0008006" key="5">
    <source>
        <dbReference type="Google" id="ProtNLM"/>
    </source>
</evidence>
<dbReference type="AlphaFoldDB" id="A0A345I074"/>
<dbReference type="PANTHER" id="PTHR12558:SF13">
    <property type="entry name" value="CELL DIVISION CYCLE PROTEIN 27 HOMOLOG"/>
    <property type="match status" value="1"/>
</dbReference>
<dbReference type="SMART" id="SM00028">
    <property type="entry name" value="TPR"/>
    <property type="match status" value="5"/>
</dbReference>
<dbReference type="PROSITE" id="PS50005">
    <property type="entry name" value="TPR"/>
    <property type="match status" value="1"/>
</dbReference>
<proteinExistence type="predicted"/>
<dbReference type="OrthoDB" id="5477158at2"/>
<keyword evidence="4" id="KW-1185">Reference proteome</keyword>
<dbReference type="KEGG" id="spad:DVK44_04335"/>
<feature type="transmembrane region" description="Helical" evidence="2">
    <location>
        <begin position="21"/>
        <end position="40"/>
    </location>
</feature>
<feature type="repeat" description="TPR" evidence="1">
    <location>
        <begin position="151"/>
        <end position="184"/>
    </location>
</feature>
<organism evidence="3 4">
    <name type="scientific">Streptomyces paludis</name>
    <dbReference type="NCBI Taxonomy" id="2282738"/>
    <lineage>
        <taxon>Bacteria</taxon>
        <taxon>Bacillati</taxon>
        <taxon>Actinomycetota</taxon>
        <taxon>Actinomycetes</taxon>
        <taxon>Kitasatosporales</taxon>
        <taxon>Streptomycetaceae</taxon>
        <taxon>Streptomyces</taxon>
    </lineage>
</organism>
<dbReference type="PANTHER" id="PTHR12558">
    <property type="entry name" value="CELL DIVISION CYCLE 16,23,27"/>
    <property type="match status" value="1"/>
</dbReference>
<dbReference type="Pfam" id="PF13181">
    <property type="entry name" value="TPR_8"/>
    <property type="match status" value="2"/>
</dbReference>
<dbReference type="Proteomes" id="UP000253868">
    <property type="component" value="Chromosome"/>
</dbReference>
<evidence type="ECO:0000256" key="2">
    <source>
        <dbReference type="SAM" id="Phobius"/>
    </source>
</evidence>
<evidence type="ECO:0000256" key="1">
    <source>
        <dbReference type="PROSITE-ProRule" id="PRU00339"/>
    </source>
</evidence>
<dbReference type="Gene3D" id="1.25.40.10">
    <property type="entry name" value="Tetratricopeptide repeat domain"/>
    <property type="match status" value="3"/>
</dbReference>
<dbReference type="InterPro" id="IPR019734">
    <property type="entry name" value="TPR_rpt"/>
</dbReference>
<gene>
    <name evidence="3" type="ORF">DVK44_04335</name>
</gene>
<evidence type="ECO:0000313" key="4">
    <source>
        <dbReference type="Proteomes" id="UP000253868"/>
    </source>
</evidence>
<accession>A0A345I074</accession>
<reference evidence="4" key="1">
    <citation type="submission" date="2018-07" db="EMBL/GenBank/DDBJ databases">
        <authorList>
            <person name="Zhao J."/>
        </authorList>
    </citation>
    <scope>NUCLEOTIDE SEQUENCE [LARGE SCALE GENOMIC DNA]</scope>
    <source>
        <strain evidence="4">GSSD-12</strain>
    </source>
</reference>
<keyword evidence="2" id="KW-1133">Transmembrane helix</keyword>
<dbReference type="EMBL" id="CP031194">
    <property type="protein sequence ID" value="AXG82348.1"/>
    <property type="molecule type" value="Genomic_DNA"/>
</dbReference>
<keyword evidence="2" id="KW-0472">Membrane</keyword>
<dbReference type="SUPFAM" id="SSF48452">
    <property type="entry name" value="TPR-like"/>
    <property type="match status" value="2"/>
</dbReference>
<sequence length="442" mass="46853">MPPDARPDAQAGGSGRRRLRGGVVALALGATFFAVGAVGLTGRDTAPAGGSATAAVRPGSPEAMRERLRRLPEDAPGWAALGMAYVQQARTTADPATYDKAETALRTSLKVQPRDNYAAQTGMGALAAARHDFAAALDWGRRAVATNPAGSGAYGVLADAHTQLGQYEASYQDVQRMTDLRPDTSSLARASYTWELRGDIPRARALMERALNDAPTPGDQAFTRAHLATLATESGDARTGLREAEYGLRAAPGDPQLLEARARAHRALGDSGRAVADYTAAVAITPLPQYVLGLGELQQSLGRTAAAEEQYALLRAQERLRVAAKTPADVDAILFEADHGDARRAVGMGRTAVESRPFIAVQDAYAWALHRAGQDARALPYADLALALGTRSALSHYHRAMIERSLGDLAAARRDLETALAIDPHFHPLHAPAARTALRALK</sequence>